<dbReference type="AlphaFoldDB" id="A0A0E9VC30"/>
<dbReference type="EMBL" id="GBXM01033001">
    <property type="protein sequence ID" value="JAH75576.1"/>
    <property type="molecule type" value="Transcribed_RNA"/>
</dbReference>
<proteinExistence type="predicted"/>
<name>A0A0E9VC30_ANGAN</name>
<accession>A0A0E9VC30</accession>
<sequence length="18" mass="2141">MVRLLVVILLILYCNAFF</sequence>
<reference evidence="1" key="2">
    <citation type="journal article" date="2015" name="Fish Shellfish Immunol.">
        <title>Early steps in the European eel (Anguilla anguilla)-Vibrio vulnificus interaction in the gills: Role of the RtxA13 toxin.</title>
        <authorList>
            <person name="Callol A."/>
            <person name="Pajuelo D."/>
            <person name="Ebbesson L."/>
            <person name="Teles M."/>
            <person name="MacKenzie S."/>
            <person name="Amaro C."/>
        </authorList>
    </citation>
    <scope>NUCLEOTIDE SEQUENCE</scope>
</reference>
<organism evidence="1">
    <name type="scientific">Anguilla anguilla</name>
    <name type="common">European freshwater eel</name>
    <name type="synonym">Muraena anguilla</name>
    <dbReference type="NCBI Taxonomy" id="7936"/>
    <lineage>
        <taxon>Eukaryota</taxon>
        <taxon>Metazoa</taxon>
        <taxon>Chordata</taxon>
        <taxon>Craniata</taxon>
        <taxon>Vertebrata</taxon>
        <taxon>Euteleostomi</taxon>
        <taxon>Actinopterygii</taxon>
        <taxon>Neopterygii</taxon>
        <taxon>Teleostei</taxon>
        <taxon>Anguilliformes</taxon>
        <taxon>Anguillidae</taxon>
        <taxon>Anguilla</taxon>
    </lineage>
</organism>
<protein>
    <submittedName>
        <fullName evidence="1">Uncharacterized protein</fullName>
    </submittedName>
</protein>
<reference evidence="1" key="1">
    <citation type="submission" date="2014-11" db="EMBL/GenBank/DDBJ databases">
        <authorList>
            <person name="Amaro Gonzalez C."/>
        </authorList>
    </citation>
    <scope>NUCLEOTIDE SEQUENCE</scope>
</reference>
<evidence type="ECO:0000313" key="1">
    <source>
        <dbReference type="EMBL" id="JAH75576.1"/>
    </source>
</evidence>